<dbReference type="AlphaFoldDB" id="A0A4P7VIT7"/>
<keyword evidence="4" id="KW-0233">DNA recombination</keyword>
<protein>
    <submittedName>
        <fullName evidence="7">DNA recombination protein RmuC</fullName>
    </submittedName>
</protein>
<accession>A0A4P7VIT7</accession>
<keyword evidence="6" id="KW-1133">Transmembrane helix</keyword>
<dbReference type="RefSeq" id="WP_136409998.1">
    <property type="nucleotide sequence ID" value="NZ_CP039393.1"/>
</dbReference>
<keyword evidence="6" id="KW-0472">Membrane</keyword>
<proteinExistence type="inferred from homology"/>
<dbReference type="KEGG" id="mgod:E7746_04595"/>
<comment type="function">
    <text evidence="1">Involved in DNA recombination.</text>
</comment>
<evidence type="ECO:0000256" key="3">
    <source>
        <dbReference type="ARBA" id="ARBA00023054"/>
    </source>
</evidence>
<comment type="similarity">
    <text evidence="2">Belongs to the RmuC family.</text>
</comment>
<evidence type="ECO:0000256" key="5">
    <source>
        <dbReference type="SAM" id="MobiDB-lite"/>
    </source>
</evidence>
<dbReference type="InterPro" id="IPR003798">
    <property type="entry name" value="DNA_recombination_RmuC"/>
</dbReference>
<name>A0A4P7VIT7_9BACT</name>
<evidence type="ECO:0000256" key="4">
    <source>
        <dbReference type="ARBA" id="ARBA00023172"/>
    </source>
</evidence>
<sequence>MLYPLIYIFTGLAAGIVIALLTSKSKIDTLNSSLRSMEARLDEASRRERHLQDENRRLSQLSSELNAKSSALSKEIEMLRQQKAHDEEARTKQYNEQLRLMQEQVKSATQEMLNLRSKELHESNARQMDSIITPLKENIKEMKTAMDQSRDTHTRTTASLRQAIEDIMKRTASIGDEADKLARALRHENKTQGNWGEIVLGELLESQGLKKGIHYDVQSTLRDKNGKPILNERTDKRMIPDVVLHYPDGKDAIIDSKASLSAFIDYNAAEDDNERAAALKRHTISIRNHVKELVAKDYKRYIVHPRQSLDYVIMFVPNESALQLALYNDPSLWRDALREGVFITGEQNLTAALRIIHLAWTQEVQAQSQRKVFEEATTMVERVGEFCKALEAVGERIDKANEAYEYAMKKLQGRMSILGPARRLKEMGFKDKDKFPIPDLPEIPTDTDDNIS</sequence>
<dbReference type="PANTHER" id="PTHR30563:SF0">
    <property type="entry name" value="DNA RECOMBINATION PROTEIN RMUC"/>
    <property type="match status" value="1"/>
</dbReference>
<reference evidence="7 8" key="1">
    <citation type="submission" date="2019-02" db="EMBL/GenBank/DDBJ databases">
        <title>Isolation and identification of novel species under the genus Muribaculum.</title>
        <authorList>
            <person name="Miyake S."/>
            <person name="Ding Y."/>
            <person name="Low A."/>
            <person name="Soh M."/>
            <person name="Seedorf H."/>
        </authorList>
    </citation>
    <scope>NUCLEOTIDE SEQUENCE [LARGE SCALE GENOMIC DNA]</scope>
    <source>
        <strain evidence="7 8">TLL-A4</strain>
    </source>
</reference>
<organism evidence="7 8">
    <name type="scientific">Muribaculum gordoncarteri</name>
    <dbReference type="NCBI Taxonomy" id="2530390"/>
    <lineage>
        <taxon>Bacteria</taxon>
        <taxon>Pseudomonadati</taxon>
        <taxon>Bacteroidota</taxon>
        <taxon>Bacteroidia</taxon>
        <taxon>Bacteroidales</taxon>
        <taxon>Muribaculaceae</taxon>
        <taxon>Muribaculum</taxon>
    </lineage>
</organism>
<feature type="region of interest" description="Disordered" evidence="5">
    <location>
        <begin position="432"/>
        <end position="452"/>
    </location>
</feature>
<dbReference type="Proteomes" id="UP000297031">
    <property type="component" value="Chromosome"/>
</dbReference>
<keyword evidence="3" id="KW-0175">Coiled coil</keyword>
<evidence type="ECO:0000313" key="8">
    <source>
        <dbReference type="Proteomes" id="UP000297031"/>
    </source>
</evidence>
<dbReference type="PANTHER" id="PTHR30563">
    <property type="entry name" value="DNA RECOMBINATION PROTEIN RMUC"/>
    <property type="match status" value="1"/>
</dbReference>
<keyword evidence="6" id="KW-0812">Transmembrane</keyword>
<dbReference type="EMBL" id="CP039393">
    <property type="protein sequence ID" value="QCD35216.1"/>
    <property type="molecule type" value="Genomic_DNA"/>
</dbReference>
<gene>
    <name evidence="7" type="primary">rmuC</name>
    <name evidence="7" type="ORF">E7746_04595</name>
</gene>
<dbReference type="GO" id="GO:0006310">
    <property type="term" value="P:DNA recombination"/>
    <property type="evidence" value="ECO:0007669"/>
    <property type="project" value="UniProtKB-KW"/>
</dbReference>
<feature type="region of interest" description="Disordered" evidence="5">
    <location>
        <begin position="44"/>
        <end position="64"/>
    </location>
</feature>
<evidence type="ECO:0000256" key="2">
    <source>
        <dbReference type="ARBA" id="ARBA00009840"/>
    </source>
</evidence>
<feature type="compositionally biased region" description="Basic and acidic residues" evidence="5">
    <location>
        <begin position="44"/>
        <end position="57"/>
    </location>
</feature>
<evidence type="ECO:0000313" key="7">
    <source>
        <dbReference type="EMBL" id="QCD35216.1"/>
    </source>
</evidence>
<dbReference type="Pfam" id="PF02646">
    <property type="entry name" value="RmuC"/>
    <property type="match status" value="1"/>
</dbReference>
<evidence type="ECO:0000256" key="6">
    <source>
        <dbReference type="SAM" id="Phobius"/>
    </source>
</evidence>
<keyword evidence="8" id="KW-1185">Reference proteome</keyword>
<dbReference type="OrthoDB" id="370725at2"/>
<evidence type="ECO:0000256" key="1">
    <source>
        <dbReference type="ARBA" id="ARBA00003416"/>
    </source>
</evidence>
<feature type="transmembrane region" description="Helical" evidence="6">
    <location>
        <begin position="6"/>
        <end position="23"/>
    </location>
</feature>